<reference evidence="2 3" key="1">
    <citation type="submission" date="2015-12" db="EMBL/GenBank/DDBJ databases">
        <title>The genome of Folsomia candida.</title>
        <authorList>
            <person name="Faddeeva A."/>
            <person name="Derks M.F."/>
            <person name="Anvar Y."/>
            <person name="Smit S."/>
            <person name="Van Straalen N."/>
            <person name="Roelofs D."/>
        </authorList>
    </citation>
    <scope>NUCLEOTIDE SEQUENCE [LARGE SCALE GENOMIC DNA]</scope>
    <source>
        <strain evidence="2 3">VU population</strain>
        <tissue evidence="2">Whole body</tissue>
    </source>
</reference>
<keyword evidence="1" id="KW-0472">Membrane</keyword>
<feature type="transmembrane region" description="Helical" evidence="1">
    <location>
        <begin position="675"/>
        <end position="697"/>
    </location>
</feature>
<accession>A0A226DGZ2</accession>
<keyword evidence="1" id="KW-1133">Transmembrane helix</keyword>
<keyword evidence="1" id="KW-0812">Transmembrane</keyword>
<keyword evidence="3" id="KW-1185">Reference proteome</keyword>
<protein>
    <submittedName>
        <fullName evidence="2">Fasciclin-1</fullName>
    </submittedName>
</protein>
<name>A0A226DGZ2_FOLCA</name>
<dbReference type="AlphaFoldDB" id="A0A226DGZ2"/>
<dbReference type="OrthoDB" id="8299140at2759"/>
<comment type="caution">
    <text evidence="2">The sequence shown here is derived from an EMBL/GenBank/DDBJ whole genome shotgun (WGS) entry which is preliminary data.</text>
</comment>
<feature type="transmembrane region" description="Helical" evidence="1">
    <location>
        <begin position="354"/>
        <end position="373"/>
    </location>
</feature>
<organism evidence="2 3">
    <name type="scientific">Folsomia candida</name>
    <name type="common">Springtail</name>
    <dbReference type="NCBI Taxonomy" id="158441"/>
    <lineage>
        <taxon>Eukaryota</taxon>
        <taxon>Metazoa</taxon>
        <taxon>Ecdysozoa</taxon>
        <taxon>Arthropoda</taxon>
        <taxon>Hexapoda</taxon>
        <taxon>Collembola</taxon>
        <taxon>Entomobryomorpha</taxon>
        <taxon>Isotomoidea</taxon>
        <taxon>Isotomidae</taxon>
        <taxon>Proisotominae</taxon>
        <taxon>Folsomia</taxon>
    </lineage>
</organism>
<evidence type="ECO:0000313" key="2">
    <source>
        <dbReference type="EMBL" id="OXA44420.1"/>
    </source>
</evidence>
<feature type="transmembrane region" description="Helical" evidence="1">
    <location>
        <begin position="410"/>
        <end position="432"/>
    </location>
</feature>
<dbReference type="Gene3D" id="1.10.287.70">
    <property type="match status" value="1"/>
</dbReference>
<dbReference type="Proteomes" id="UP000198287">
    <property type="component" value="Unassembled WGS sequence"/>
</dbReference>
<evidence type="ECO:0000313" key="3">
    <source>
        <dbReference type="Proteomes" id="UP000198287"/>
    </source>
</evidence>
<sequence length="739" mass="84316">MAAFGRNFRTSELFYFLVFSSSLTSGYLKIPDIFKLLNGIENCDVQIVHNSRNNFLLHLDHSYFIPTTINTFDKINRNLSRSINIFSGHIAPCHLSFLVISDTAWDNNSSSSNSSNSTEIMLKLIKLAHKRHLRFKDYSLNETVWMSGTERLFVTMVTQRSKPEMVTRLHQFPTFSYDGVVENLGIIFTQKEQAELCVLKGGQVPGMEMQCNLILPLDERRGNFLISFKTLQTRPDHWILNDLVHTDIMTMDISVCTDFSGISSSEINPFDRKGSHSIHLHIALSVVKSDNATLKYGACGSIFSATLHFEPAQRNWKPSTKLVTTGYTGFQFLTCYSEKQISFEFYISPFESTVWYPLLAGGISIILALSLYIKFGTTQKKVSFSPVLFVLRTLLEEPCPFHKSLEREQFFRIAIAGWILVAFILTNCYTGLMITGLNAPLAGKVHKTFQDLVCNSEQGIHSAALAWYQETFDRHYYHEFNRDTDQFKNPYLSRHCFSLLSPLIGWDSTRPKYLFSQFLHEEVMHAANFTAKLPRQTKLVFKLFHPMHAHQPKRSILLESETSSQRRIEAEVMSCGKVAFVTRSDTLEAEFNFLSRKYPSIPLQRGEEVFEPVPSGWIFRHAGVSKVPKGYTTLVERGIYARLEREVLARKFVTRRAVGYVVGVKGTKGALTMDGAIITLFILCGIISGIAAICWLIECKNIVLRNLRMLRFFKKRKVQDNLIISCKVKNVTEEIVPKT</sequence>
<dbReference type="EMBL" id="LNIX01000019">
    <property type="protein sequence ID" value="OXA44420.1"/>
    <property type="molecule type" value="Genomic_DNA"/>
</dbReference>
<gene>
    <name evidence="2" type="ORF">Fcan01_20566</name>
</gene>
<evidence type="ECO:0000256" key="1">
    <source>
        <dbReference type="SAM" id="Phobius"/>
    </source>
</evidence>
<proteinExistence type="predicted"/>